<name>A0A6I3M5X4_9MICO</name>
<feature type="domain" description="LysM" evidence="3">
    <location>
        <begin position="85"/>
        <end position="129"/>
    </location>
</feature>
<protein>
    <submittedName>
        <fullName evidence="4">LysM peptidoglycan-binding domain-containing protein</fullName>
    </submittedName>
</protein>
<dbReference type="InterPro" id="IPR018392">
    <property type="entry name" value="LysM"/>
</dbReference>
<feature type="transmembrane region" description="Helical" evidence="2">
    <location>
        <begin position="31"/>
        <end position="49"/>
    </location>
</feature>
<accession>A0A6I3M5X4</accession>
<dbReference type="SMART" id="SM00257">
    <property type="entry name" value="LysM"/>
    <property type="match status" value="2"/>
</dbReference>
<dbReference type="SUPFAM" id="SSF54106">
    <property type="entry name" value="LysM domain"/>
    <property type="match status" value="2"/>
</dbReference>
<feature type="region of interest" description="Disordered" evidence="1">
    <location>
        <begin position="1"/>
        <end position="21"/>
    </location>
</feature>
<feature type="domain" description="LysM" evidence="3">
    <location>
        <begin position="145"/>
        <end position="189"/>
    </location>
</feature>
<dbReference type="PANTHER" id="PTHR33734:SF22">
    <property type="entry name" value="MEMBRANE-BOUND LYTIC MUREIN TRANSGLYCOSYLASE D"/>
    <property type="match status" value="1"/>
</dbReference>
<keyword evidence="2" id="KW-0472">Membrane</keyword>
<evidence type="ECO:0000256" key="1">
    <source>
        <dbReference type="SAM" id="MobiDB-lite"/>
    </source>
</evidence>
<dbReference type="AlphaFoldDB" id="A0A6I3M5X4"/>
<comment type="caution">
    <text evidence="4">The sequence shown here is derived from an EMBL/GenBank/DDBJ whole genome shotgun (WGS) entry which is preliminary data.</text>
</comment>
<keyword evidence="2" id="KW-1133">Transmembrane helix</keyword>
<evidence type="ECO:0000313" key="4">
    <source>
        <dbReference type="EMBL" id="MTH68321.1"/>
    </source>
</evidence>
<sequence>MRKYGDDRPTGGAPEPGDRAPTFRRVGVRRLLTVPVAVVGAVAVTLGIAQPADAAPQSVKRQPKAKETRGAPAPRPAMPASTVPSEVVVAQGDTVSAIAERYGLSTAEVLAENGLSWSSLIFPGQRLALPGGAPNFTVESDAGIARHIVAPGDTMIAIAAEYGLDVDVVLSANGLGRASLIFPGQAITIPAGAGAAASVSESTAPVAAVEASSVAALDVRLDDEMRANARIIVEVGRSLGVPDRGIVVALAAAAQESGLRNVRHGDRDSLGLFQQRPSQGWGTPEQVLDPVRAATAFYGGPTTPNEGRTPGLLDVPDWAGMTVTDAAQAVQHSAHPNHYAKWESSARRWLDELG</sequence>
<dbReference type="Pfam" id="PF01476">
    <property type="entry name" value="LysM"/>
    <property type="match status" value="2"/>
</dbReference>
<dbReference type="PROSITE" id="PS51782">
    <property type="entry name" value="LYSM"/>
    <property type="match status" value="2"/>
</dbReference>
<gene>
    <name evidence="4" type="ORF">GJ743_08060</name>
</gene>
<dbReference type="PANTHER" id="PTHR33734">
    <property type="entry name" value="LYSM DOMAIN-CONTAINING GPI-ANCHORED PROTEIN 2"/>
    <property type="match status" value="1"/>
</dbReference>
<keyword evidence="2" id="KW-0812">Transmembrane</keyword>
<dbReference type="CDD" id="cd00118">
    <property type="entry name" value="LysM"/>
    <property type="match status" value="2"/>
</dbReference>
<evidence type="ECO:0000259" key="3">
    <source>
        <dbReference type="PROSITE" id="PS51782"/>
    </source>
</evidence>
<dbReference type="OrthoDB" id="5171895at2"/>
<dbReference type="RefSeq" id="WP_155051359.1">
    <property type="nucleotide sequence ID" value="NZ_BAAAIB010000013.1"/>
</dbReference>
<keyword evidence="5" id="KW-1185">Reference proteome</keyword>
<organism evidence="4 5">
    <name type="scientific">Agromyces bracchium</name>
    <dbReference type="NCBI Taxonomy" id="88376"/>
    <lineage>
        <taxon>Bacteria</taxon>
        <taxon>Bacillati</taxon>
        <taxon>Actinomycetota</taxon>
        <taxon>Actinomycetes</taxon>
        <taxon>Micrococcales</taxon>
        <taxon>Microbacteriaceae</taxon>
        <taxon>Agromyces</taxon>
    </lineage>
</organism>
<feature type="region of interest" description="Disordered" evidence="1">
    <location>
        <begin position="53"/>
        <end position="83"/>
    </location>
</feature>
<evidence type="ECO:0000313" key="5">
    <source>
        <dbReference type="Proteomes" id="UP000433071"/>
    </source>
</evidence>
<dbReference type="Gene3D" id="3.10.350.10">
    <property type="entry name" value="LysM domain"/>
    <property type="match status" value="2"/>
</dbReference>
<dbReference type="InterPro" id="IPR036779">
    <property type="entry name" value="LysM_dom_sf"/>
</dbReference>
<proteinExistence type="predicted"/>
<reference evidence="4 5" key="1">
    <citation type="submission" date="2019-11" db="EMBL/GenBank/DDBJ databases">
        <title>Agromyces kandeliae sp. nov., isolated from mangrove soil.</title>
        <authorList>
            <person name="Wang R."/>
        </authorList>
    </citation>
    <scope>NUCLEOTIDE SEQUENCE [LARGE SCALE GENOMIC DNA]</scope>
    <source>
        <strain evidence="4 5">JCM 11433</strain>
    </source>
</reference>
<evidence type="ECO:0000256" key="2">
    <source>
        <dbReference type="SAM" id="Phobius"/>
    </source>
</evidence>
<dbReference type="Proteomes" id="UP000433071">
    <property type="component" value="Unassembled WGS sequence"/>
</dbReference>
<dbReference type="EMBL" id="WMLB01000019">
    <property type="protein sequence ID" value="MTH68321.1"/>
    <property type="molecule type" value="Genomic_DNA"/>
</dbReference>